<dbReference type="Pfam" id="PF09733">
    <property type="entry name" value="VEFS-Box"/>
    <property type="match status" value="1"/>
</dbReference>
<accession>A0AAV5DP23</accession>
<proteinExistence type="inferred from homology"/>
<evidence type="ECO:0000256" key="3">
    <source>
        <dbReference type="ARBA" id="ARBA00022771"/>
    </source>
</evidence>
<dbReference type="Proteomes" id="UP001054889">
    <property type="component" value="Unassembled WGS sequence"/>
</dbReference>
<dbReference type="InterPro" id="IPR019135">
    <property type="entry name" value="Polycomb_protein_VEFS-Box"/>
</dbReference>
<evidence type="ECO:0000256" key="2">
    <source>
        <dbReference type="ARBA" id="ARBA00022723"/>
    </source>
</evidence>
<evidence type="ECO:0000313" key="8">
    <source>
        <dbReference type="EMBL" id="GJN12053.1"/>
    </source>
</evidence>
<keyword evidence="9" id="KW-1185">Reference proteome</keyword>
<dbReference type="PANTHER" id="PTHR22597:SF0">
    <property type="entry name" value="POLYCOMB PROTEIN SUZ12"/>
    <property type="match status" value="1"/>
</dbReference>
<evidence type="ECO:0000256" key="1">
    <source>
        <dbReference type="ARBA" id="ARBA00007416"/>
    </source>
</evidence>
<dbReference type="PANTHER" id="PTHR22597">
    <property type="entry name" value="POLYCOMB GROUP PROTEIN"/>
    <property type="match status" value="1"/>
</dbReference>
<keyword evidence="4" id="KW-0862">Zinc</keyword>
<sequence>MSFEEVLSDHDSEGEIDDDVVDLEERTGPVNCRVLADGHIPWACKAFSELHGQLLVQNPSLRLCWRLFMIKLWNHNLLDARTMDTCNRILDGIQSKFINGI</sequence>
<evidence type="ECO:0000259" key="7">
    <source>
        <dbReference type="Pfam" id="PF09733"/>
    </source>
</evidence>
<name>A0AAV5DP23_ELECO</name>
<keyword evidence="5" id="KW-0805">Transcription regulation</keyword>
<dbReference type="AlphaFoldDB" id="A0AAV5DP23"/>
<comment type="caution">
    <text evidence="8">The sequence shown here is derived from an EMBL/GenBank/DDBJ whole genome shotgun (WGS) entry which is preliminary data.</text>
</comment>
<dbReference type="GO" id="GO:0005634">
    <property type="term" value="C:nucleus"/>
    <property type="evidence" value="ECO:0007669"/>
    <property type="project" value="TreeGrafter"/>
</dbReference>
<evidence type="ECO:0000256" key="6">
    <source>
        <dbReference type="ARBA" id="ARBA00023163"/>
    </source>
</evidence>
<evidence type="ECO:0000256" key="5">
    <source>
        <dbReference type="ARBA" id="ARBA00023015"/>
    </source>
</evidence>
<feature type="domain" description="Polycomb protein VEFS-Box" evidence="7">
    <location>
        <begin position="33"/>
        <end position="83"/>
    </location>
</feature>
<protein>
    <recommendedName>
        <fullName evidence="7">Polycomb protein VEFS-Box domain-containing protein</fullName>
    </recommendedName>
</protein>
<dbReference type="GO" id="GO:0031490">
    <property type="term" value="F:chromatin DNA binding"/>
    <property type="evidence" value="ECO:0007669"/>
    <property type="project" value="TreeGrafter"/>
</dbReference>
<dbReference type="CDD" id="cd21553">
    <property type="entry name" value="VEFS-box_EMF2-like"/>
    <property type="match status" value="1"/>
</dbReference>
<keyword evidence="2" id="KW-0479">Metal-binding</keyword>
<dbReference type="EMBL" id="BQKI01000021">
    <property type="protein sequence ID" value="GJN12053.1"/>
    <property type="molecule type" value="Genomic_DNA"/>
</dbReference>
<reference evidence="8" key="1">
    <citation type="journal article" date="2018" name="DNA Res.">
        <title>Multiple hybrid de novo genome assembly of finger millet, an orphan allotetraploid crop.</title>
        <authorList>
            <person name="Hatakeyama M."/>
            <person name="Aluri S."/>
            <person name="Balachadran M.T."/>
            <person name="Sivarajan S.R."/>
            <person name="Patrignani A."/>
            <person name="Gruter S."/>
            <person name="Poveda L."/>
            <person name="Shimizu-Inatsugi R."/>
            <person name="Baeten J."/>
            <person name="Francoijs K.J."/>
            <person name="Nataraja K.N."/>
            <person name="Reddy Y.A.N."/>
            <person name="Phadnis S."/>
            <person name="Ravikumar R.L."/>
            <person name="Schlapbach R."/>
            <person name="Sreeman S.M."/>
            <person name="Shimizu K.K."/>
        </authorList>
    </citation>
    <scope>NUCLEOTIDE SEQUENCE</scope>
</reference>
<keyword evidence="3" id="KW-0863">Zinc-finger</keyword>
<evidence type="ECO:0000256" key="4">
    <source>
        <dbReference type="ARBA" id="ARBA00022833"/>
    </source>
</evidence>
<gene>
    <name evidence="8" type="primary">ga30297</name>
    <name evidence="8" type="ORF">PR202_ga30297</name>
</gene>
<comment type="similarity">
    <text evidence="1">Belongs to the VEFS (VRN2-EMF2-FIS2-SU(Z)12) family.</text>
</comment>
<evidence type="ECO:0000313" key="9">
    <source>
        <dbReference type="Proteomes" id="UP001054889"/>
    </source>
</evidence>
<reference evidence="8" key="2">
    <citation type="submission" date="2021-12" db="EMBL/GenBank/DDBJ databases">
        <title>Resequencing data analysis of finger millet.</title>
        <authorList>
            <person name="Hatakeyama M."/>
            <person name="Aluri S."/>
            <person name="Balachadran M.T."/>
            <person name="Sivarajan S.R."/>
            <person name="Poveda L."/>
            <person name="Shimizu-Inatsugi R."/>
            <person name="Schlapbach R."/>
            <person name="Sreeman S.M."/>
            <person name="Shimizu K.K."/>
        </authorList>
    </citation>
    <scope>NUCLEOTIDE SEQUENCE</scope>
</reference>
<dbReference type="GO" id="GO:0008270">
    <property type="term" value="F:zinc ion binding"/>
    <property type="evidence" value="ECO:0007669"/>
    <property type="project" value="UniProtKB-KW"/>
</dbReference>
<keyword evidence="6" id="KW-0804">Transcription</keyword>
<organism evidence="8 9">
    <name type="scientific">Eleusine coracana subsp. coracana</name>
    <dbReference type="NCBI Taxonomy" id="191504"/>
    <lineage>
        <taxon>Eukaryota</taxon>
        <taxon>Viridiplantae</taxon>
        <taxon>Streptophyta</taxon>
        <taxon>Embryophyta</taxon>
        <taxon>Tracheophyta</taxon>
        <taxon>Spermatophyta</taxon>
        <taxon>Magnoliopsida</taxon>
        <taxon>Liliopsida</taxon>
        <taxon>Poales</taxon>
        <taxon>Poaceae</taxon>
        <taxon>PACMAD clade</taxon>
        <taxon>Chloridoideae</taxon>
        <taxon>Cynodonteae</taxon>
        <taxon>Eleusininae</taxon>
        <taxon>Eleusine</taxon>
    </lineage>
</organism>